<evidence type="ECO:0000313" key="3">
    <source>
        <dbReference type="EMBL" id="QJB69804.1"/>
    </source>
</evidence>
<organism evidence="3 4">
    <name type="scientific">Parasphingorhabdus halotolerans</name>
    <dbReference type="NCBI Taxonomy" id="2725558"/>
    <lineage>
        <taxon>Bacteria</taxon>
        <taxon>Pseudomonadati</taxon>
        <taxon>Pseudomonadota</taxon>
        <taxon>Alphaproteobacteria</taxon>
        <taxon>Sphingomonadales</taxon>
        <taxon>Sphingomonadaceae</taxon>
        <taxon>Parasphingorhabdus</taxon>
    </lineage>
</organism>
<dbReference type="InterPro" id="IPR000182">
    <property type="entry name" value="GNAT_dom"/>
</dbReference>
<dbReference type="GO" id="GO:0016747">
    <property type="term" value="F:acyltransferase activity, transferring groups other than amino-acyl groups"/>
    <property type="evidence" value="ECO:0007669"/>
    <property type="project" value="InterPro"/>
</dbReference>
<name>A0A6H2DN75_9SPHN</name>
<feature type="compositionally biased region" description="Basic and acidic residues" evidence="1">
    <location>
        <begin position="165"/>
        <end position="184"/>
    </location>
</feature>
<dbReference type="AlphaFoldDB" id="A0A6H2DN75"/>
<dbReference type="Proteomes" id="UP000501600">
    <property type="component" value="Chromosome"/>
</dbReference>
<dbReference type="PANTHER" id="PTHR43792:SF1">
    <property type="entry name" value="N-ACETYLTRANSFERASE DOMAIN-CONTAINING PROTEIN"/>
    <property type="match status" value="1"/>
</dbReference>
<dbReference type="Pfam" id="PF13302">
    <property type="entry name" value="Acetyltransf_3"/>
    <property type="match status" value="1"/>
</dbReference>
<dbReference type="PROSITE" id="PS51186">
    <property type="entry name" value="GNAT"/>
    <property type="match status" value="1"/>
</dbReference>
<dbReference type="Gene3D" id="3.40.630.30">
    <property type="match status" value="1"/>
</dbReference>
<dbReference type="KEGG" id="phao:HF685_11355"/>
<dbReference type="EMBL" id="CP051217">
    <property type="protein sequence ID" value="QJB69804.1"/>
    <property type="molecule type" value="Genomic_DNA"/>
</dbReference>
<dbReference type="InterPro" id="IPR016181">
    <property type="entry name" value="Acyl_CoA_acyltransferase"/>
</dbReference>
<dbReference type="RefSeq" id="WP_168820073.1">
    <property type="nucleotide sequence ID" value="NZ_CP051217.1"/>
</dbReference>
<evidence type="ECO:0000313" key="4">
    <source>
        <dbReference type="Proteomes" id="UP000501600"/>
    </source>
</evidence>
<evidence type="ECO:0000256" key="1">
    <source>
        <dbReference type="SAM" id="MobiDB-lite"/>
    </source>
</evidence>
<dbReference type="InterPro" id="IPR051531">
    <property type="entry name" value="N-acetyltransferase"/>
</dbReference>
<dbReference type="SUPFAM" id="SSF55729">
    <property type="entry name" value="Acyl-CoA N-acyltransferases (Nat)"/>
    <property type="match status" value="1"/>
</dbReference>
<proteinExistence type="predicted"/>
<accession>A0A6H2DN75</accession>
<evidence type="ECO:0000259" key="2">
    <source>
        <dbReference type="PROSITE" id="PS51186"/>
    </source>
</evidence>
<sequence>MPDIAQIEIETERLILRPPSGEDFNAFALMSTDADTMRHIGGASSRSEAWRLWCTLAGSWVINGFGMFSMIEKSTGTWIGRTGPWQPADWPGTEVGWAVAPEYAGKGFALEAAVASMDYAFDVLGWDDVMHCINPDNAPSIALAKRIGSTNRGKTQMPEPFQNHPVDDWGQSREQWLENRKQFQ</sequence>
<feature type="domain" description="N-acetyltransferase" evidence="2">
    <location>
        <begin position="14"/>
        <end position="178"/>
    </location>
</feature>
<protein>
    <submittedName>
        <fullName evidence="3">GNAT family N-acetyltransferase</fullName>
    </submittedName>
</protein>
<reference evidence="3 4" key="1">
    <citation type="submission" date="2020-04" db="EMBL/GenBank/DDBJ databases">
        <title>Genome sequence for Sphingorhabdus sp. strain M1.</title>
        <authorList>
            <person name="Park S.-J."/>
        </authorList>
    </citation>
    <scope>NUCLEOTIDE SEQUENCE [LARGE SCALE GENOMIC DNA]</scope>
    <source>
        <strain evidence="3 4">JK6</strain>
    </source>
</reference>
<dbReference type="PANTHER" id="PTHR43792">
    <property type="entry name" value="GNAT FAMILY, PUTATIVE (AFU_ORTHOLOGUE AFUA_3G00765)-RELATED-RELATED"/>
    <property type="match status" value="1"/>
</dbReference>
<keyword evidence="4" id="KW-1185">Reference proteome</keyword>
<gene>
    <name evidence="3" type="ORF">HF685_11355</name>
</gene>
<feature type="region of interest" description="Disordered" evidence="1">
    <location>
        <begin position="151"/>
        <end position="184"/>
    </location>
</feature>
<keyword evidence="3" id="KW-0808">Transferase</keyword>